<dbReference type="Proteomes" id="UP001482455">
    <property type="component" value="Unassembled WGS sequence"/>
</dbReference>
<dbReference type="EMBL" id="JBAMZL010000017">
    <property type="protein sequence ID" value="KAL0510334.1"/>
    <property type="molecule type" value="Genomic_DNA"/>
</dbReference>
<evidence type="ECO:0000313" key="1">
    <source>
        <dbReference type="EMBL" id="KAL0510334.1"/>
    </source>
</evidence>
<evidence type="ECO:0000313" key="2">
    <source>
        <dbReference type="Proteomes" id="UP001482455"/>
    </source>
</evidence>
<sequence>MRSQSSRQCRTAKTVVVPGIGVISTYMRQSDVAGVRRCRLLHRSVSSSSGMSCHLTPAREPFGSWVASTAVATTINTQSPAAPAFGDCSDTGTNASLAASQTSPLASEGQHNFASRRAFSGGGGFSGMWPIEVPGRARGVVGATNVV</sequence>
<protein>
    <submittedName>
        <fullName evidence="1">Uncharacterized protein</fullName>
    </submittedName>
</protein>
<dbReference type="AlphaFoldDB" id="A0AAW3APL8"/>
<proteinExistence type="predicted"/>
<accession>A0AAW3APL8</accession>
<name>A0AAW3APL8_9TRYP</name>
<organism evidence="1 2">
    <name type="scientific">Leishmania utingensis</name>
    <dbReference type="NCBI Taxonomy" id="653362"/>
    <lineage>
        <taxon>Eukaryota</taxon>
        <taxon>Discoba</taxon>
        <taxon>Euglenozoa</taxon>
        <taxon>Kinetoplastea</taxon>
        <taxon>Metakinetoplastina</taxon>
        <taxon>Trypanosomatida</taxon>
        <taxon>Trypanosomatidae</taxon>
        <taxon>Leishmaniinae</taxon>
        <taxon>Leishmania</taxon>
    </lineage>
</organism>
<reference evidence="1 2" key="1">
    <citation type="submission" date="2024-02" db="EMBL/GenBank/DDBJ databases">
        <title>FIRST GENOME SEQUENCES OF Leishmania (Viannia) shawi, Leishmania (Viannia) lindenbergi AND Leishmania (Viannia) utingensis.</title>
        <authorList>
            <person name="Resadore F."/>
            <person name="Custodio M.G.F."/>
            <person name="Boite M.C."/>
            <person name="Cupolillo E."/>
            <person name="Ferreira G.E.M."/>
        </authorList>
    </citation>
    <scope>NUCLEOTIDE SEQUENCE [LARGE SCALE GENOMIC DNA]</scope>
    <source>
        <strain evidence="1 2">ITUB/BR/1977/M4964</strain>
    </source>
</reference>
<gene>
    <name evidence="1" type="ORF">Q4I30_002449</name>
</gene>
<comment type="caution">
    <text evidence="1">The sequence shown here is derived from an EMBL/GenBank/DDBJ whole genome shotgun (WGS) entry which is preliminary data.</text>
</comment>
<keyword evidence="2" id="KW-1185">Reference proteome</keyword>